<keyword evidence="2" id="KW-1185">Reference proteome</keyword>
<reference evidence="1 2" key="1">
    <citation type="submission" date="2023-08" db="EMBL/GenBank/DDBJ databases">
        <title>A Necator americanus chromosomal reference genome.</title>
        <authorList>
            <person name="Ilik V."/>
            <person name="Petrzelkova K.J."/>
            <person name="Pardy F."/>
            <person name="Fuh T."/>
            <person name="Niatou-Singa F.S."/>
            <person name="Gouil Q."/>
            <person name="Baker L."/>
            <person name="Ritchie M.E."/>
            <person name="Jex A.R."/>
            <person name="Gazzola D."/>
            <person name="Li H."/>
            <person name="Toshio Fujiwara R."/>
            <person name="Zhan B."/>
            <person name="Aroian R.V."/>
            <person name="Pafco B."/>
            <person name="Schwarz E.M."/>
        </authorList>
    </citation>
    <scope>NUCLEOTIDE SEQUENCE [LARGE SCALE GENOMIC DNA]</scope>
    <source>
        <strain evidence="1 2">Aroian</strain>
        <tissue evidence="1">Whole animal</tissue>
    </source>
</reference>
<accession>A0ABR1ENU3</accession>
<evidence type="ECO:0000313" key="2">
    <source>
        <dbReference type="Proteomes" id="UP001303046"/>
    </source>
</evidence>
<dbReference type="Proteomes" id="UP001303046">
    <property type="component" value="Unassembled WGS sequence"/>
</dbReference>
<gene>
    <name evidence="1" type="primary">Necator_chrX.g24761</name>
    <name evidence="1" type="ORF">RB195_024596</name>
</gene>
<evidence type="ECO:0000313" key="1">
    <source>
        <dbReference type="EMBL" id="KAK6764330.1"/>
    </source>
</evidence>
<evidence type="ECO:0008006" key="3">
    <source>
        <dbReference type="Google" id="ProtNLM"/>
    </source>
</evidence>
<sequence length="311" mass="35826">MPLTVIRKSLLIPEKSPEVQVRRHRTDQDEPPTELYEAEEEVVLGTCFSRGVGVLVNISMAKNIDSFEQLTNLIGRLRMRRCGPTPALTIFVAYVPTSSYDEEEKVEAFCIDLEKFYREDHAFYKVIIGDFNAKEVSAMDSIDEEYNRLVEDLHDCARKAQSSTIIKRRLSPETLELTQKRWKEASERGEQKALDNQSVPAQYIKVLLELYSNFTTRISPFYENIIVDMKRGVRLGNAILPEIFNATLENPIRKHEQDDKGVKVDGRQLHHLRFADDTVLITSGISQAERMRVEFVGTWRFMISVAYGLYI</sequence>
<comment type="caution">
    <text evidence="1">The sequence shown here is derived from an EMBL/GenBank/DDBJ whole genome shotgun (WGS) entry which is preliminary data.</text>
</comment>
<proteinExistence type="predicted"/>
<protein>
    <recommendedName>
        <fullName evidence="3">Reverse transcriptase domain-containing protein</fullName>
    </recommendedName>
</protein>
<dbReference type="EMBL" id="JAVFWL010000006">
    <property type="protein sequence ID" value="KAK6764330.1"/>
    <property type="molecule type" value="Genomic_DNA"/>
</dbReference>
<name>A0ABR1ENU3_NECAM</name>
<organism evidence="1 2">
    <name type="scientific">Necator americanus</name>
    <name type="common">Human hookworm</name>
    <dbReference type="NCBI Taxonomy" id="51031"/>
    <lineage>
        <taxon>Eukaryota</taxon>
        <taxon>Metazoa</taxon>
        <taxon>Ecdysozoa</taxon>
        <taxon>Nematoda</taxon>
        <taxon>Chromadorea</taxon>
        <taxon>Rhabditida</taxon>
        <taxon>Rhabditina</taxon>
        <taxon>Rhabditomorpha</taxon>
        <taxon>Strongyloidea</taxon>
        <taxon>Ancylostomatidae</taxon>
        <taxon>Bunostominae</taxon>
        <taxon>Necator</taxon>
    </lineage>
</organism>